<dbReference type="RefSeq" id="WP_075858969.1">
    <property type="nucleotide sequence ID" value="NZ_BDJK01000014.1"/>
</dbReference>
<comment type="caution">
    <text evidence="2">The sequence shown here is derived from an EMBL/GenBank/DDBJ whole genome shotgun (WGS) entry which is preliminary data.</text>
</comment>
<sequence length="310" mass="33832">MAVEVFKEKWNSKVVEVTLGTGDKAVTLGGDSTLPFLTFEGEIPNPPRFALEVFDTPPSDWPEILVEPFKDVINDPVAWARKCVEYGADLVALRLVSAHPDGLNRSGAEVAEVCKAVADAIDVPLMIIGCGVEEKDAEIFPIIGEALSGRNCLLSSATKDNYKPIVATCMVHGHSVVASAPLDINLSKQLNIMIMEMNLAPNRIVMDPLIGALGYGIEYSYSIIERMRLGALTGDKILAMPVVCFVGQEAWKAKEAKDPEVAEWGDYGLRAIHWETVTTVGLLQSGGHLFVMRHPKSLAEVKEHLKRILK</sequence>
<dbReference type="AlphaFoldDB" id="A0A1L8CUB2"/>
<accession>A0A1L8CUB2</accession>
<name>A0A1L8CUB2_9THEO</name>
<dbReference type="Proteomes" id="UP000187485">
    <property type="component" value="Unassembled WGS sequence"/>
</dbReference>
<dbReference type="Pfam" id="PF03599">
    <property type="entry name" value="CdhD"/>
    <property type="match status" value="1"/>
</dbReference>
<dbReference type="InterPro" id="IPR016041">
    <property type="entry name" value="Ac-CoA_synth_d_su_TIM-brl"/>
</dbReference>
<evidence type="ECO:0000313" key="2">
    <source>
        <dbReference type="EMBL" id="GAV22487.1"/>
    </source>
</evidence>
<dbReference type="STRING" id="870242.cpu_09970"/>
<dbReference type="InterPro" id="IPR051069">
    <property type="entry name" value="ACDS_complex_subunit"/>
</dbReference>
<dbReference type="NCBIfam" id="NF003376">
    <property type="entry name" value="PRK04452.1-2"/>
    <property type="match status" value="1"/>
</dbReference>
<proteinExistence type="predicted"/>
<dbReference type="PANTHER" id="PTHR36214:SF5">
    <property type="entry name" value="ACETYL-COA DECARBONYLASE_SYNTHASE COMPLEX SUBUNIT DELTA"/>
    <property type="match status" value="1"/>
</dbReference>
<dbReference type="PANTHER" id="PTHR36214">
    <property type="match status" value="1"/>
</dbReference>
<dbReference type="EMBL" id="BDJK01000014">
    <property type="protein sequence ID" value="GAV22487.1"/>
    <property type="molecule type" value="Genomic_DNA"/>
</dbReference>
<gene>
    <name evidence="2" type="ORF">cpu_09970</name>
</gene>
<feature type="domain" description="CO dehydrogenase/acetyl-CoA synthase delta subunit TIM barrel" evidence="1">
    <location>
        <begin position="16"/>
        <end position="258"/>
    </location>
</feature>
<dbReference type="OrthoDB" id="148113at2"/>
<dbReference type="SUPFAM" id="SSF51717">
    <property type="entry name" value="Dihydropteroate synthetase-like"/>
    <property type="match status" value="1"/>
</dbReference>
<reference evidence="3" key="1">
    <citation type="submission" date="2016-12" db="EMBL/GenBank/DDBJ databases">
        <title>Draft Genome Sequences od Carboxydothermus pertinax and islandicus, Hydrogenogenic Carboxydotrophic Bacteria.</title>
        <authorList>
            <person name="Fukuyama Y."/>
            <person name="Ohmae K."/>
            <person name="Yoneda Y."/>
            <person name="Yoshida T."/>
            <person name="Sako Y."/>
        </authorList>
    </citation>
    <scope>NUCLEOTIDE SEQUENCE [LARGE SCALE GENOMIC DNA]</scope>
    <source>
        <strain evidence="3">Ug1</strain>
    </source>
</reference>
<evidence type="ECO:0000259" key="1">
    <source>
        <dbReference type="Pfam" id="PF03599"/>
    </source>
</evidence>
<protein>
    <submittedName>
        <fullName evidence="2">Acetyl-CoA synthase subunit delta</fullName>
    </submittedName>
</protein>
<organism evidence="2 3">
    <name type="scientific">Carboxydothermus pertinax</name>
    <dbReference type="NCBI Taxonomy" id="870242"/>
    <lineage>
        <taxon>Bacteria</taxon>
        <taxon>Bacillati</taxon>
        <taxon>Bacillota</taxon>
        <taxon>Clostridia</taxon>
        <taxon>Thermoanaerobacterales</taxon>
        <taxon>Thermoanaerobacteraceae</taxon>
        <taxon>Carboxydothermus</taxon>
    </lineage>
</organism>
<keyword evidence="3" id="KW-1185">Reference proteome</keyword>
<dbReference type="InterPro" id="IPR011005">
    <property type="entry name" value="Dihydropteroate_synth-like_sf"/>
</dbReference>
<dbReference type="Gene3D" id="3.20.20.20">
    <property type="entry name" value="Dihydropteroate synthase-like"/>
    <property type="match status" value="1"/>
</dbReference>
<evidence type="ECO:0000313" key="3">
    <source>
        <dbReference type="Proteomes" id="UP000187485"/>
    </source>
</evidence>